<dbReference type="InterPro" id="IPR036322">
    <property type="entry name" value="WD40_repeat_dom_sf"/>
</dbReference>
<feature type="compositionally biased region" description="Low complexity" evidence="2">
    <location>
        <begin position="138"/>
        <end position="158"/>
    </location>
</feature>
<feature type="compositionally biased region" description="Polar residues" evidence="2">
    <location>
        <begin position="99"/>
        <end position="111"/>
    </location>
</feature>
<feature type="region of interest" description="Disordered" evidence="2">
    <location>
        <begin position="80"/>
        <end position="158"/>
    </location>
</feature>
<organism evidence="4 5">
    <name type="scientific">Dermatophagoides pteronyssinus</name>
    <name type="common">European house dust mite</name>
    <dbReference type="NCBI Taxonomy" id="6956"/>
    <lineage>
        <taxon>Eukaryota</taxon>
        <taxon>Metazoa</taxon>
        <taxon>Ecdysozoa</taxon>
        <taxon>Arthropoda</taxon>
        <taxon>Chelicerata</taxon>
        <taxon>Arachnida</taxon>
        <taxon>Acari</taxon>
        <taxon>Acariformes</taxon>
        <taxon>Sarcoptiformes</taxon>
        <taxon>Astigmata</taxon>
        <taxon>Psoroptidia</taxon>
        <taxon>Analgoidea</taxon>
        <taxon>Pyroglyphidae</taxon>
        <taxon>Dermatophagoidinae</taxon>
        <taxon>Dermatophagoides</taxon>
    </lineage>
</organism>
<dbReference type="SUPFAM" id="SSF50978">
    <property type="entry name" value="WD40 repeat-like"/>
    <property type="match status" value="1"/>
</dbReference>
<feature type="region of interest" description="Disordered" evidence="2">
    <location>
        <begin position="18"/>
        <end position="53"/>
    </location>
</feature>
<dbReference type="Pfam" id="PF12894">
    <property type="entry name" value="ANAPC4_WD40"/>
    <property type="match status" value="1"/>
</dbReference>
<reference evidence="4 5" key="1">
    <citation type="journal article" date="2018" name="J. Allergy Clin. Immunol.">
        <title>High-quality assembly of Dermatophagoides pteronyssinus genome and transcriptome reveals a wide range of novel allergens.</title>
        <authorList>
            <person name="Liu X.Y."/>
            <person name="Yang K.Y."/>
            <person name="Wang M.Q."/>
            <person name="Kwok J.S."/>
            <person name="Zeng X."/>
            <person name="Yang Z."/>
            <person name="Xiao X.J."/>
            <person name="Lau C.P."/>
            <person name="Li Y."/>
            <person name="Huang Z.M."/>
            <person name="Ba J.G."/>
            <person name="Yim A.K."/>
            <person name="Ouyang C.Y."/>
            <person name="Ngai S.M."/>
            <person name="Chan T.F."/>
            <person name="Leung E.L."/>
            <person name="Liu L."/>
            <person name="Liu Z.G."/>
            <person name="Tsui S.K."/>
        </authorList>
    </citation>
    <scope>NUCLEOTIDE SEQUENCE [LARGE SCALE GENOMIC DNA]</scope>
    <source>
        <strain evidence="4">Derp</strain>
    </source>
</reference>
<gene>
    <name evidence="4" type="primary">WDR47_2</name>
    <name evidence="4" type="ORF">DERP_007496</name>
</gene>
<feature type="repeat" description="WD" evidence="1">
    <location>
        <begin position="553"/>
        <end position="587"/>
    </location>
</feature>
<dbReference type="InterPro" id="IPR015943">
    <property type="entry name" value="WD40/YVTN_repeat-like_dom_sf"/>
</dbReference>
<dbReference type="PANTHER" id="PTHR19863">
    <property type="entry name" value="NEMITIN (NEURONAL ENRICHED MAP INTERACTING PROTEIN) HOMOLOG"/>
    <property type="match status" value="1"/>
</dbReference>
<evidence type="ECO:0000256" key="1">
    <source>
        <dbReference type="PROSITE-ProRule" id="PRU00221"/>
    </source>
</evidence>
<feature type="compositionally biased region" description="Low complexity" evidence="2">
    <location>
        <begin position="19"/>
        <end position="53"/>
    </location>
</feature>
<reference evidence="4 5" key="2">
    <citation type="journal article" date="2022" name="Mol. Biol. Evol.">
        <title>Comparative Genomics Reveals Insights into the Divergent Evolution of Astigmatic Mites and Household Pest Adaptations.</title>
        <authorList>
            <person name="Xiong Q."/>
            <person name="Wan A.T."/>
            <person name="Liu X."/>
            <person name="Fung C.S."/>
            <person name="Xiao X."/>
            <person name="Malainual N."/>
            <person name="Hou J."/>
            <person name="Wang L."/>
            <person name="Wang M."/>
            <person name="Yang K.Y."/>
            <person name="Cui Y."/>
            <person name="Leung E.L."/>
            <person name="Nong W."/>
            <person name="Shin S.K."/>
            <person name="Au S.W."/>
            <person name="Jeong K.Y."/>
            <person name="Chew F.T."/>
            <person name="Hui J.H."/>
            <person name="Leung T.F."/>
            <person name="Tungtrongchitr A."/>
            <person name="Zhong N."/>
            <person name="Liu Z."/>
            <person name="Tsui S.K."/>
        </authorList>
    </citation>
    <scope>NUCLEOTIDE SEQUENCE [LARGE SCALE GENOMIC DNA]</scope>
    <source>
        <strain evidence="4">Derp</strain>
    </source>
</reference>
<name>A0ABQ8J4Q5_DERPT</name>
<evidence type="ECO:0000256" key="2">
    <source>
        <dbReference type="SAM" id="MobiDB-lite"/>
    </source>
</evidence>
<proteinExistence type="predicted"/>
<sequence>MNRSCGIVGDRWSNYDKYSTTTKSLSRPSSKLRSKSPMMYRSNSSLSRSSSTSNLKIDDDYFNALNKSLGAHDTSFLEEDVDDSGSLNGGGGHGGDNYRYNSLQRPSSASARRNRYQSGGDGGATTDSKYRYGQGKTYGSYDNDLNNNNNYPTSTGYSTTTRVIKGHKGVSYDDSDSEPELEPYSSYKYSSSLKTIPTSTTKTKNKGLFDDDYGNNDDISDGGNESDESMNEYLNCKSFYPDNLSQSKLFHGIRSSSTLSNNSEHRLLLNNNNNHHHHDSSFDTSQQQPDDNIINFQPKIKIRDQQAIRTGEFHPNGHYYAIGSNSKLLRIFHYKPSADNVQSATNEDHSIPNDQLIEPVELFARYNYHKGSIYCLTWNKLGNLLATGSNDKMVKILPFNQDADDLLSPVTNEININTHDGTVRDLCFMDDLTNGSSLLLSGGSGDCKVYITDCETGQTFLSLSGHSGPILSLYTWGGAMFVSGSQDRTIRFWDLRTNSCINFVTCPTISRQKPGGAVAAVCVDPSGKLLVSGHEDSTCMLYDIRGGRVIQTFHPHHSDIRTIRFSNQAYYLLTGGYDNRIVLTDLQGDLTQPLQSIQVANHDDKVIQCRWHPNEFSFITTSADRSAIIWTLPDYNGDNTKD</sequence>
<feature type="compositionally biased region" description="Acidic residues" evidence="2">
    <location>
        <begin position="210"/>
        <end position="228"/>
    </location>
</feature>
<evidence type="ECO:0000313" key="5">
    <source>
        <dbReference type="Proteomes" id="UP000887458"/>
    </source>
</evidence>
<dbReference type="SMART" id="SM00320">
    <property type="entry name" value="WD40"/>
    <property type="match status" value="7"/>
</dbReference>
<feature type="repeat" description="WD" evidence="1">
    <location>
        <begin position="599"/>
        <end position="632"/>
    </location>
</feature>
<dbReference type="InterPro" id="IPR001680">
    <property type="entry name" value="WD40_rpt"/>
</dbReference>
<feature type="domain" description="Anaphase-promoting complex subunit 4-like WD40" evidence="3">
    <location>
        <begin position="509"/>
        <end position="567"/>
    </location>
</feature>
<evidence type="ECO:0000313" key="4">
    <source>
        <dbReference type="EMBL" id="KAH9417498.1"/>
    </source>
</evidence>
<accession>A0ABQ8J4Q5</accession>
<dbReference type="Gene3D" id="2.130.10.10">
    <property type="entry name" value="YVTN repeat-like/Quinoprotein amine dehydrogenase"/>
    <property type="match status" value="2"/>
</dbReference>
<feature type="repeat" description="WD" evidence="1">
    <location>
        <begin position="366"/>
        <end position="396"/>
    </location>
</feature>
<dbReference type="EMBL" id="NJHN03000077">
    <property type="protein sequence ID" value="KAH9417498.1"/>
    <property type="molecule type" value="Genomic_DNA"/>
</dbReference>
<protein>
    <submittedName>
        <fullName evidence="4">WD repeat-containing protein 47</fullName>
    </submittedName>
</protein>
<keyword evidence="5" id="KW-1185">Reference proteome</keyword>
<dbReference type="InterPro" id="IPR040067">
    <property type="entry name" value="WDR47"/>
</dbReference>
<dbReference type="Proteomes" id="UP000887458">
    <property type="component" value="Unassembled WGS sequence"/>
</dbReference>
<comment type="caution">
    <text evidence="4">The sequence shown here is derived from an EMBL/GenBank/DDBJ whole genome shotgun (WGS) entry which is preliminary data.</text>
</comment>
<dbReference type="PROSITE" id="PS50294">
    <property type="entry name" value="WD_REPEATS_REGION"/>
    <property type="match status" value="1"/>
</dbReference>
<feature type="repeat" description="WD" evidence="1">
    <location>
        <begin position="463"/>
        <end position="503"/>
    </location>
</feature>
<dbReference type="Pfam" id="PF00400">
    <property type="entry name" value="WD40"/>
    <property type="match status" value="3"/>
</dbReference>
<dbReference type="PROSITE" id="PS50082">
    <property type="entry name" value="WD_REPEATS_2"/>
    <property type="match status" value="4"/>
</dbReference>
<feature type="region of interest" description="Disordered" evidence="2">
    <location>
        <begin position="197"/>
        <end position="228"/>
    </location>
</feature>
<dbReference type="InterPro" id="IPR024977">
    <property type="entry name" value="Apc4-like_WD40_dom"/>
</dbReference>
<keyword evidence="1" id="KW-0853">WD repeat</keyword>
<dbReference type="PANTHER" id="PTHR19863:SF5">
    <property type="entry name" value="WD REPEAT-CONTAINING PROTEIN 47"/>
    <property type="match status" value="1"/>
</dbReference>
<evidence type="ECO:0000259" key="3">
    <source>
        <dbReference type="Pfam" id="PF12894"/>
    </source>
</evidence>
<feature type="region of interest" description="Disordered" evidence="2">
    <location>
        <begin position="268"/>
        <end position="291"/>
    </location>
</feature>